<proteinExistence type="predicted"/>
<evidence type="ECO:0000256" key="1">
    <source>
        <dbReference type="SAM" id="MobiDB-lite"/>
    </source>
</evidence>
<dbReference type="GO" id="GO:0003688">
    <property type="term" value="F:DNA replication origin binding"/>
    <property type="evidence" value="ECO:0007669"/>
    <property type="project" value="TreeGrafter"/>
</dbReference>
<dbReference type="Gene3D" id="3.40.50.300">
    <property type="entry name" value="P-loop containing nucleotide triphosphate hydrolases"/>
    <property type="match status" value="1"/>
</dbReference>
<reference evidence="2 3" key="1">
    <citation type="submission" date="2017-03" db="EMBL/GenBank/DDBJ databases">
        <authorList>
            <person name="Afonso C.L."/>
            <person name="Miller P.J."/>
            <person name="Scott M.A."/>
            <person name="Spackman E."/>
            <person name="Goraichik I."/>
            <person name="Dimitrov K.M."/>
            <person name="Suarez D.L."/>
            <person name="Swayne D.E."/>
        </authorList>
    </citation>
    <scope>NUCLEOTIDE SEQUENCE [LARGE SCALE GENOMIC DNA]</scope>
    <source>
        <strain evidence="2 3">CECT 7066</strain>
    </source>
</reference>
<evidence type="ECO:0000313" key="3">
    <source>
        <dbReference type="Proteomes" id="UP000193870"/>
    </source>
</evidence>
<dbReference type="SUPFAM" id="SSF52540">
    <property type="entry name" value="P-loop containing nucleoside triphosphate hydrolases"/>
    <property type="match status" value="1"/>
</dbReference>
<organism evidence="2 3">
    <name type="scientific">Palleronia marisminoris</name>
    <dbReference type="NCBI Taxonomy" id="315423"/>
    <lineage>
        <taxon>Bacteria</taxon>
        <taxon>Pseudomonadati</taxon>
        <taxon>Pseudomonadota</taxon>
        <taxon>Alphaproteobacteria</taxon>
        <taxon>Rhodobacterales</taxon>
        <taxon>Roseobacteraceae</taxon>
        <taxon>Palleronia</taxon>
    </lineage>
</organism>
<dbReference type="Proteomes" id="UP000193870">
    <property type="component" value="Unassembled WGS sequence"/>
</dbReference>
<dbReference type="GO" id="GO:0006270">
    <property type="term" value="P:DNA replication initiation"/>
    <property type="evidence" value="ECO:0007669"/>
    <property type="project" value="TreeGrafter"/>
</dbReference>
<gene>
    <name evidence="2" type="primary">hda</name>
    <name evidence="2" type="ORF">PAM7066_02777</name>
</gene>
<feature type="region of interest" description="Disordered" evidence="1">
    <location>
        <begin position="215"/>
        <end position="235"/>
    </location>
</feature>
<evidence type="ECO:0000313" key="2">
    <source>
        <dbReference type="EMBL" id="SLN57483.1"/>
    </source>
</evidence>
<dbReference type="InterPro" id="IPR027417">
    <property type="entry name" value="P-loop_NTPase"/>
</dbReference>
<name>A0A1Y5TA72_9RHOB</name>
<dbReference type="EMBL" id="FWFV01000008">
    <property type="protein sequence ID" value="SLN57483.1"/>
    <property type="molecule type" value="Genomic_DNA"/>
</dbReference>
<keyword evidence="3" id="KW-1185">Reference proteome</keyword>
<dbReference type="PANTHER" id="PTHR30050:SF5">
    <property type="entry name" value="DNAA REGULATORY INACTIVATOR HDA"/>
    <property type="match status" value="1"/>
</dbReference>
<dbReference type="OrthoDB" id="7390113at2"/>
<protein>
    <submittedName>
        <fullName evidence="2">DnaA regulatory inactivator Hda</fullName>
    </submittedName>
</protein>
<dbReference type="PANTHER" id="PTHR30050">
    <property type="entry name" value="CHROMOSOMAL REPLICATION INITIATOR PROTEIN DNAA"/>
    <property type="match status" value="1"/>
</dbReference>
<accession>A0A1Y5TA72</accession>
<sequence>MAEQLPLNLPFRPALGREDFVVTPSNAVALGMLESPRWPGGRLALTGPAASGKTHLAHVWAEGAGAVVVGARELPRLDIATLASAGRVAVEDVPAIAGQRAPETALFHLYNRLGSSGGRLLVTGREPPARWSVALPDLRSRLSALTVAQLDPPDDALLGSLLEKQLRDLGLEPDMSVLTYLVPRMPRTAEAARDLAVEIDRLSLSRKRGVGRELAKEALSRMSSSRHEPEAKDAP</sequence>
<dbReference type="RefSeq" id="WP_085854785.1">
    <property type="nucleotide sequence ID" value="NZ_FOPF01000008.1"/>
</dbReference>
<dbReference type="AlphaFoldDB" id="A0A1Y5TA72"/>
<dbReference type="STRING" id="315423.SAMN04488020_10869"/>
<dbReference type="GO" id="GO:0005886">
    <property type="term" value="C:plasma membrane"/>
    <property type="evidence" value="ECO:0007669"/>
    <property type="project" value="TreeGrafter"/>
</dbReference>
<dbReference type="Gene3D" id="1.10.8.60">
    <property type="match status" value="1"/>
</dbReference>